<name>A0A426ZQB1_ENSVE</name>
<organism evidence="1 2">
    <name type="scientific">Ensete ventricosum</name>
    <name type="common">Abyssinian banana</name>
    <name type="synonym">Musa ensete</name>
    <dbReference type="NCBI Taxonomy" id="4639"/>
    <lineage>
        <taxon>Eukaryota</taxon>
        <taxon>Viridiplantae</taxon>
        <taxon>Streptophyta</taxon>
        <taxon>Embryophyta</taxon>
        <taxon>Tracheophyta</taxon>
        <taxon>Spermatophyta</taxon>
        <taxon>Magnoliopsida</taxon>
        <taxon>Liliopsida</taxon>
        <taxon>Zingiberales</taxon>
        <taxon>Musaceae</taxon>
        <taxon>Ensete</taxon>
    </lineage>
</organism>
<gene>
    <name evidence="1" type="ORF">B296_00027397</name>
</gene>
<dbReference type="EMBL" id="AMZH03005523">
    <property type="protein sequence ID" value="RRT66203.1"/>
    <property type="molecule type" value="Genomic_DNA"/>
</dbReference>
<dbReference type="Proteomes" id="UP000287651">
    <property type="component" value="Unassembled WGS sequence"/>
</dbReference>
<accession>A0A426ZQB1</accession>
<dbReference type="AlphaFoldDB" id="A0A426ZQB1"/>
<evidence type="ECO:0000313" key="1">
    <source>
        <dbReference type="EMBL" id="RRT66203.1"/>
    </source>
</evidence>
<protein>
    <submittedName>
        <fullName evidence="1">Uncharacterized protein</fullName>
    </submittedName>
</protein>
<evidence type="ECO:0000313" key="2">
    <source>
        <dbReference type="Proteomes" id="UP000287651"/>
    </source>
</evidence>
<reference evidence="1 2" key="1">
    <citation type="journal article" date="2014" name="Agronomy (Basel)">
        <title>A Draft Genome Sequence for Ensete ventricosum, the Drought-Tolerant Tree Against Hunger.</title>
        <authorList>
            <person name="Harrison J."/>
            <person name="Moore K.A."/>
            <person name="Paszkiewicz K."/>
            <person name="Jones T."/>
            <person name="Grant M."/>
            <person name="Ambacheew D."/>
            <person name="Muzemil S."/>
            <person name="Studholme D.J."/>
        </authorList>
    </citation>
    <scope>NUCLEOTIDE SEQUENCE [LARGE SCALE GENOMIC DNA]</scope>
</reference>
<proteinExistence type="predicted"/>
<sequence>MEARAAAWEEEGAVRRKRIEEAKAAIGKIQIQRGKSGWPESRSGGRKQRWGMLMATMQRYNEGSRAGRVLRKERVAAEEDVGEAIVATAGAIGSGCCDRSTAYALGSSGDRGGEEEVCC</sequence>
<comment type="caution">
    <text evidence="1">The sequence shown here is derived from an EMBL/GenBank/DDBJ whole genome shotgun (WGS) entry which is preliminary data.</text>
</comment>